<dbReference type="PATRIC" id="fig|1114972.6.peg.1226"/>
<dbReference type="Gene3D" id="1.10.150.240">
    <property type="entry name" value="Putative phosphatase, domain 2"/>
    <property type="match status" value="1"/>
</dbReference>
<dbReference type="InterPro" id="IPR023214">
    <property type="entry name" value="HAD_sf"/>
</dbReference>
<dbReference type="EMBL" id="AZFF01000002">
    <property type="protein sequence ID" value="KRL56914.1"/>
    <property type="molecule type" value="Genomic_DNA"/>
</dbReference>
<dbReference type="PANTHER" id="PTHR43434">
    <property type="entry name" value="PHOSPHOGLYCOLATE PHOSPHATASE"/>
    <property type="match status" value="1"/>
</dbReference>
<protein>
    <submittedName>
        <fullName evidence="1">Uncharacterized protein</fullName>
    </submittedName>
</protein>
<reference evidence="1 2" key="1">
    <citation type="journal article" date="2015" name="Genome Announc.">
        <title>Expanding the biotechnology potential of lactobacilli through comparative genomics of 213 strains and associated genera.</title>
        <authorList>
            <person name="Sun Z."/>
            <person name="Harris H.M."/>
            <person name="McCann A."/>
            <person name="Guo C."/>
            <person name="Argimon S."/>
            <person name="Zhang W."/>
            <person name="Yang X."/>
            <person name="Jeffery I.B."/>
            <person name="Cooney J.C."/>
            <person name="Kagawa T.F."/>
            <person name="Liu W."/>
            <person name="Song Y."/>
            <person name="Salvetti E."/>
            <person name="Wrobel A."/>
            <person name="Rasinkangas P."/>
            <person name="Parkhill J."/>
            <person name="Rea M.C."/>
            <person name="O'Sullivan O."/>
            <person name="Ritari J."/>
            <person name="Douillard F.P."/>
            <person name="Paul Ross R."/>
            <person name="Yang R."/>
            <person name="Briner A.E."/>
            <person name="Felis G.E."/>
            <person name="de Vos W.M."/>
            <person name="Barrangou R."/>
            <person name="Klaenhammer T.R."/>
            <person name="Caufield P.W."/>
            <person name="Cui Y."/>
            <person name="Zhang H."/>
            <person name="O'Toole P.W."/>
        </authorList>
    </citation>
    <scope>NUCLEOTIDE SEQUENCE [LARGE SCALE GENOMIC DNA]</scope>
    <source>
        <strain evidence="1 2">DSM 15814</strain>
    </source>
</reference>
<dbReference type="SFLD" id="SFLDS00003">
    <property type="entry name" value="Haloacid_Dehalogenase"/>
    <property type="match status" value="1"/>
</dbReference>
<dbReference type="Proteomes" id="UP000051999">
    <property type="component" value="Unassembled WGS sequence"/>
</dbReference>
<dbReference type="InterPro" id="IPR050155">
    <property type="entry name" value="HAD-like_hydrolase_sf"/>
</dbReference>
<dbReference type="SFLD" id="SFLDG01129">
    <property type="entry name" value="C1.5:_HAD__Beta-PGM__Phosphata"/>
    <property type="match status" value="1"/>
</dbReference>
<proteinExistence type="predicted"/>
<comment type="caution">
    <text evidence="1">The sequence shown here is derived from an EMBL/GenBank/DDBJ whole genome shotgun (WGS) entry which is preliminary data.</text>
</comment>
<dbReference type="AlphaFoldDB" id="A0A0R1RSB3"/>
<dbReference type="PANTHER" id="PTHR43434:SF1">
    <property type="entry name" value="PHOSPHOGLYCOLATE PHOSPHATASE"/>
    <property type="match status" value="1"/>
</dbReference>
<dbReference type="Gene3D" id="3.40.50.1000">
    <property type="entry name" value="HAD superfamily/HAD-like"/>
    <property type="match status" value="1"/>
</dbReference>
<dbReference type="InterPro" id="IPR041492">
    <property type="entry name" value="HAD_2"/>
</dbReference>
<dbReference type="GO" id="GO:0006281">
    <property type="term" value="P:DNA repair"/>
    <property type="evidence" value="ECO:0007669"/>
    <property type="project" value="TreeGrafter"/>
</dbReference>
<accession>A0A0R1RSB3</accession>
<dbReference type="InterPro" id="IPR006439">
    <property type="entry name" value="HAD-SF_hydro_IA"/>
</dbReference>
<dbReference type="GO" id="GO:0008967">
    <property type="term" value="F:phosphoglycolate phosphatase activity"/>
    <property type="evidence" value="ECO:0007669"/>
    <property type="project" value="TreeGrafter"/>
</dbReference>
<evidence type="ECO:0000313" key="2">
    <source>
        <dbReference type="Proteomes" id="UP000051999"/>
    </source>
</evidence>
<organism evidence="1 2">
    <name type="scientific">Furfurilactobacillus rossiae DSM 15814</name>
    <dbReference type="NCBI Taxonomy" id="1114972"/>
    <lineage>
        <taxon>Bacteria</taxon>
        <taxon>Bacillati</taxon>
        <taxon>Bacillota</taxon>
        <taxon>Bacilli</taxon>
        <taxon>Lactobacillales</taxon>
        <taxon>Lactobacillaceae</taxon>
        <taxon>Furfurilactobacillus</taxon>
    </lineage>
</organism>
<name>A0A0R1RSB3_9LACO</name>
<dbReference type="eggNOG" id="COG0546">
    <property type="taxonomic scope" value="Bacteria"/>
</dbReference>
<dbReference type="GO" id="GO:0005829">
    <property type="term" value="C:cytosol"/>
    <property type="evidence" value="ECO:0007669"/>
    <property type="project" value="TreeGrafter"/>
</dbReference>
<sequence>MYKTLIYDFDGTIGDTLPICIAAFKKAVTPFLDRDISDEEIVSTFGPSEEGTIQALIPDHFDEGIHAYWQAYKELQYMAPKAFDGIRQLLDDTARAGFQNILVTGKARTSADISLEQYGLTKDFKMILTGSPKGPNKPENIVKALKETGTDASDALYVGDAPSDITSAHAANIKIAAALWGSIIEPEKVAALKPDYTCHSVAEFRKIVLPE</sequence>
<dbReference type="STRING" id="1114972.FD35_GL001210"/>
<dbReference type="NCBIfam" id="TIGR01549">
    <property type="entry name" value="HAD-SF-IA-v1"/>
    <property type="match status" value="1"/>
</dbReference>
<dbReference type="Pfam" id="PF13419">
    <property type="entry name" value="HAD_2"/>
    <property type="match status" value="1"/>
</dbReference>
<dbReference type="RefSeq" id="WP_017262504.1">
    <property type="nucleotide sequence ID" value="NZ_AUAW01000004.1"/>
</dbReference>
<evidence type="ECO:0000313" key="1">
    <source>
        <dbReference type="EMBL" id="KRL56914.1"/>
    </source>
</evidence>
<dbReference type="InterPro" id="IPR036412">
    <property type="entry name" value="HAD-like_sf"/>
</dbReference>
<gene>
    <name evidence="1" type="ORF">FD35_GL001210</name>
</gene>
<dbReference type="OrthoDB" id="9807630at2"/>
<dbReference type="InterPro" id="IPR023198">
    <property type="entry name" value="PGP-like_dom2"/>
</dbReference>
<dbReference type="SUPFAM" id="SSF56784">
    <property type="entry name" value="HAD-like"/>
    <property type="match status" value="1"/>
</dbReference>
<keyword evidence="2" id="KW-1185">Reference proteome</keyword>